<dbReference type="Gene3D" id="3.20.20.80">
    <property type="entry name" value="Glycosidases"/>
    <property type="match status" value="1"/>
</dbReference>
<dbReference type="PANTHER" id="PTHR31468:SF5">
    <property type="entry name" value="1,3-BETA-GLUCANOSYLTRANSFERASE GAS5"/>
    <property type="match status" value="1"/>
</dbReference>
<organism evidence="10 11">
    <name type="scientific">Lithohypha guttulata</name>
    <dbReference type="NCBI Taxonomy" id="1690604"/>
    <lineage>
        <taxon>Eukaryota</taxon>
        <taxon>Fungi</taxon>
        <taxon>Dikarya</taxon>
        <taxon>Ascomycota</taxon>
        <taxon>Pezizomycotina</taxon>
        <taxon>Eurotiomycetes</taxon>
        <taxon>Chaetothyriomycetidae</taxon>
        <taxon>Chaetothyriales</taxon>
        <taxon>Trichomeriaceae</taxon>
        <taxon>Lithohypha</taxon>
    </lineage>
</organism>
<dbReference type="EC" id="2.4.1.-" evidence="9"/>
<dbReference type="InterPro" id="IPR004886">
    <property type="entry name" value="Glucanosyltransferase"/>
</dbReference>
<evidence type="ECO:0000256" key="5">
    <source>
        <dbReference type="ARBA" id="ARBA00022729"/>
    </source>
</evidence>
<dbReference type="PANTHER" id="PTHR31468">
    <property type="entry name" value="1,3-BETA-GLUCANOSYLTRANSFERASE GAS1"/>
    <property type="match status" value="1"/>
</dbReference>
<sequence length="350" mass="39611">MPITIRGNHFVKDGKRFVIRGVVYQPYRGSRFGSLNPEDFDPLLDDHIDEIHNDITLFRELGINAIHVYRIVPSLAHDAAFAALAAAGIYVTLGLSHPSAGKCINRLRPRESYTRELLDHYFETVDYASKYDNVIGVVAADHVINNPDTTLTAEVIRAVVRDVKIHMKQQYEKNGQRILPVGISDEYFAAKSTNSIDYFTAGNKDTSIDFYSFVKFDQVEESSVYWQEDVHRFEGKGIPVIVSEYGGSSRRPREFHEAKSLYSSDALRVLSGGFAYEFKEGPNQYGLVMSDGQRLWDFDNLKRSLEEVKVPESEPDDVNERCEIPSHDFPPVSDSWRASSDIPASLVFDT</sequence>
<dbReference type="GO" id="GO:0098552">
    <property type="term" value="C:side of membrane"/>
    <property type="evidence" value="ECO:0007669"/>
    <property type="project" value="UniProtKB-KW"/>
</dbReference>
<keyword evidence="7" id="KW-0325">Glycoprotein</keyword>
<dbReference type="Proteomes" id="UP001309876">
    <property type="component" value="Unassembled WGS sequence"/>
</dbReference>
<keyword evidence="3 9" id="KW-0336">GPI-anchor</keyword>
<keyword evidence="11" id="KW-1185">Reference proteome</keyword>
<evidence type="ECO:0000313" key="10">
    <source>
        <dbReference type="EMBL" id="KAK5085635.1"/>
    </source>
</evidence>
<keyword evidence="8 9" id="KW-0449">Lipoprotein</keyword>
<dbReference type="GO" id="GO:0005886">
    <property type="term" value="C:plasma membrane"/>
    <property type="evidence" value="ECO:0007669"/>
    <property type="project" value="UniProtKB-SubCell"/>
</dbReference>
<accession>A0AAN7YGY6</accession>
<evidence type="ECO:0000256" key="8">
    <source>
        <dbReference type="ARBA" id="ARBA00023288"/>
    </source>
</evidence>
<gene>
    <name evidence="10" type="ORF">LTR05_004922</name>
</gene>
<comment type="function">
    <text evidence="9">Splits internally a 1,3-beta-glucan molecule and transfers the newly generated reducing end (the donor) to the non-reducing end of another 1,3-beta-glucan molecule (the acceptor) forming a 1,3-beta linkage, resulting in the elongation of 1,3-beta-glucan chains in the cell wall.</text>
</comment>
<protein>
    <recommendedName>
        <fullName evidence="9">1,3-beta-glucanosyltransferase</fullName>
        <ecNumber evidence="9">2.4.1.-</ecNumber>
    </recommendedName>
</protein>
<comment type="subcellular location">
    <subcellularLocation>
        <location evidence="1 9">Cell membrane</location>
        <topology evidence="1 9">Lipid-anchor</topology>
        <topology evidence="1 9">GPI-anchor</topology>
    </subcellularLocation>
</comment>
<dbReference type="SUPFAM" id="SSF51445">
    <property type="entry name" value="(Trans)glycosidases"/>
    <property type="match status" value="1"/>
</dbReference>
<evidence type="ECO:0000256" key="7">
    <source>
        <dbReference type="ARBA" id="ARBA00023180"/>
    </source>
</evidence>
<evidence type="ECO:0000256" key="6">
    <source>
        <dbReference type="ARBA" id="ARBA00023136"/>
    </source>
</evidence>
<dbReference type="InterPro" id="IPR017853">
    <property type="entry name" value="GH"/>
</dbReference>
<dbReference type="Pfam" id="PF03198">
    <property type="entry name" value="Glyco_hydro_72"/>
    <property type="match status" value="1"/>
</dbReference>
<evidence type="ECO:0000256" key="4">
    <source>
        <dbReference type="ARBA" id="ARBA00022679"/>
    </source>
</evidence>
<comment type="caution">
    <text evidence="10">The sequence shown here is derived from an EMBL/GenBank/DDBJ whole genome shotgun (WGS) entry which is preliminary data.</text>
</comment>
<keyword evidence="5" id="KW-0732">Signal</keyword>
<reference evidence="10 11" key="1">
    <citation type="submission" date="2023-08" db="EMBL/GenBank/DDBJ databases">
        <title>Black Yeasts Isolated from many extreme environments.</title>
        <authorList>
            <person name="Coleine C."/>
            <person name="Stajich J.E."/>
            <person name="Selbmann L."/>
        </authorList>
    </citation>
    <scope>NUCLEOTIDE SEQUENCE [LARGE SCALE GENOMIC DNA]</scope>
    <source>
        <strain evidence="10 11">CCFEE 5910</strain>
    </source>
</reference>
<dbReference type="GO" id="GO:0071970">
    <property type="term" value="P:fungal-type cell wall (1-&gt;3)-beta-D-glucan biosynthetic process"/>
    <property type="evidence" value="ECO:0007669"/>
    <property type="project" value="TreeGrafter"/>
</dbReference>
<dbReference type="EMBL" id="JAVRRJ010000004">
    <property type="protein sequence ID" value="KAK5085635.1"/>
    <property type="molecule type" value="Genomic_DNA"/>
</dbReference>
<dbReference type="GO" id="GO:0042124">
    <property type="term" value="F:1,3-beta-glucanosyltransferase activity"/>
    <property type="evidence" value="ECO:0007669"/>
    <property type="project" value="TreeGrafter"/>
</dbReference>
<name>A0AAN7YGY6_9EURO</name>
<evidence type="ECO:0000256" key="2">
    <source>
        <dbReference type="ARBA" id="ARBA00007528"/>
    </source>
</evidence>
<comment type="similarity">
    <text evidence="2 9">Belongs to the glycosyl hydrolase 72 family.</text>
</comment>
<keyword evidence="4 9" id="KW-0808">Transferase</keyword>
<evidence type="ECO:0000256" key="3">
    <source>
        <dbReference type="ARBA" id="ARBA00022622"/>
    </source>
</evidence>
<proteinExistence type="inferred from homology"/>
<evidence type="ECO:0000313" key="11">
    <source>
        <dbReference type="Proteomes" id="UP001309876"/>
    </source>
</evidence>
<dbReference type="AlphaFoldDB" id="A0AAN7YGY6"/>
<evidence type="ECO:0000256" key="1">
    <source>
        <dbReference type="ARBA" id="ARBA00004609"/>
    </source>
</evidence>
<dbReference type="GO" id="GO:0031505">
    <property type="term" value="P:fungal-type cell wall organization"/>
    <property type="evidence" value="ECO:0007669"/>
    <property type="project" value="TreeGrafter"/>
</dbReference>
<keyword evidence="6 9" id="KW-0472">Membrane</keyword>
<evidence type="ECO:0000256" key="9">
    <source>
        <dbReference type="RuleBase" id="RU361209"/>
    </source>
</evidence>